<dbReference type="AlphaFoldDB" id="A0AAE1QEV4"/>
<gene>
    <name evidence="2" type="ORF">Pmani_004229</name>
</gene>
<dbReference type="Proteomes" id="UP001292094">
    <property type="component" value="Unassembled WGS sequence"/>
</dbReference>
<reference evidence="2" key="1">
    <citation type="submission" date="2023-11" db="EMBL/GenBank/DDBJ databases">
        <title>Genome assemblies of two species of porcelain crab, Petrolisthes cinctipes and Petrolisthes manimaculis (Anomura: Porcellanidae).</title>
        <authorList>
            <person name="Angst P."/>
        </authorList>
    </citation>
    <scope>NUCLEOTIDE SEQUENCE</scope>
    <source>
        <strain evidence="2">PB745_02</strain>
        <tissue evidence="2">Gill</tissue>
    </source>
</reference>
<name>A0AAE1QEV4_9EUCA</name>
<organism evidence="2 3">
    <name type="scientific">Petrolisthes manimaculis</name>
    <dbReference type="NCBI Taxonomy" id="1843537"/>
    <lineage>
        <taxon>Eukaryota</taxon>
        <taxon>Metazoa</taxon>
        <taxon>Ecdysozoa</taxon>
        <taxon>Arthropoda</taxon>
        <taxon>Crustacea</taxon>
        <taxon>Multicrustacea</taxon>
        <taxon>Malacostraca</taxon>
        <taxon>Eumalacostraca</taxon>
        <taxon>Eucarida</taxon>
        <taxon>Decapoda</taxon>
        <taxon>Pleocyemata</taxon>
        <taxon>Anomura</taxon>
        <taxon>Galatheoidea</taxon>
        <taxon>Porcellanidae</taxon>
        <taxon>Petrolisthes</taxon>
    </lineage>
</organism>
<protein>
    <submittedName>
        <fullName evidence="2">Uncharacterized protein</fullName>
    </submittedName>
</protein>
<evidence type="ECO:0000256" key="1">
    <source>
        <dbReference type="SAM" id="Phobius"/>
    </source>
</evidence>
<evidence type="ECO:0000313" key="3">
    <source>
        <dbReference type="Proteomes" id="UP001292094"/>
    </source>
</evidence>
<keyword evidence="1" id="KW-1133">Transmembrane helix</keyword>
<keyword evidence="1" id="KW-0472">Membrane</keyword>
<accession>A0AAE1QEV4</accession>
<feature type="transmembrane region" description="Helical" evidence="1">
    <location>
        <begin position="6"/>
        <end position="28"/>
    </location>
</feature>
<keyword evidence="1" id="KW-0812">Transmembrane</keyword>
<dbReference type="EMBL" id="JAWZYT010000298">
    <property type="protein sequence ID" value="KAK4325073.1"/>
    <property type="molecule type" value="Genomic_DNA"/>
</dbReference>
<proteinExistence type="predicted"/>
<keyword evidence="3" id="KW-1185">Reference proteome</keyword>
<evidence type="ECO:0000313" key="2">
    <source>
        <dbReference type="EMBL" id="KAK4325073.1"/>
    </source>
</evidence>
<sequence length="73" mass="7985">MGRYTVQTVIVVLVLAGVKAGVVFFTWFRFVDINPGHYLLSVCRGIVLPLCRRPIPPPGPPTPPQSPTTPTNE</sequence>
<comment type="caution">
    <text evidence="2">The sequence shown here is derived from an EMBL/GenBank/DDBJ whole genome shotgun (WGS) entry which is preliminary data.</text>
</comment>